<dbReference type="EMBL" id="BQKI01000095">
    <property type="protein sequence ID" value="GJN37815.1"/>
    <property type="molecule type" value="Genomic_DNA"/>
</dbReference>
<gene>
    <name evidence="1" type="primary">gb26807</name>
    <name evidence="1" type="ORF">PR202_gb26807</name>
</gene>
<accession>A0AAV5FTE8</accession>
<organism evidence="1 2">
    <name type="scientific">Eleusine coracana subsp. coracana</name>
    <dbReference type="NCBI Taxonomy" id="191504"/>
    <lineage>
        <taxon>Eukaryota</taxon>
        <taxon>Viridiplantae</taxon>
        <taxon>Streptophyta</taxon>
        <taxon>Embryophyta</taxon>
        <taxon>Tracheophyta</taxon>
        <taxon>Spermatophyta</taxon>
        <taxon>Magnoliopsida</taxon>
        <taxon>Liliopsida</taxon>
        <taxon>Poales</taxon>
        <taxon>Poaceae</taxon>
        <taxon>PACMAD clade</taxon>
        <taxon>Chloridoideae</taxon>
        <taxon>Cynodonteae</taxon>
        <taxon>Eleusininae</taxon>
        <taxon>Eleusine</taxon>
    </lineage>
</organism>
<dbReference type="AlphaFoldDB" id="A0AAV5FTE8"/>
<sequence>MATTPATSMCREVLLAADVEMHITAGVADAMSRTTVSQITTVSDAHLHEIKHKVSIERQRWLPLALGNRRKPRTVYVTPQGVEEDMNLSKAMDIAAGSSDEGYFRSCSLAWLEDTKEEEADGQNDCRPKNAPDYLVLYTQVGELVGMRKAYPVEQPDGATDDSLHAIVNQCIEAEYRFVRTCREKFTIDDFLLSRDIMERAKQLLQSGCESSIATVAFLCITKEDELLCELFTCQDISKALAFANVIRQSASNLMLFKGSESDAATAAVAGIMEAEVALLAMHSGNEYAIVNYITAMDARMRVVKDLTKLEEELLGMALLQRKLRTRNNDLNLQVKTGEKSVDGYDSKETGTKVESVN</sequence>
<reference evidence="1" key="2">
    <citation type="submission" date="2021-12" db="EMBL/GenBank/DDBJ databases">
        <title>Resequencing data analysis of finger millet.</title>
        <authorList>
            <person name="Hatakeyama M."/>
            <person name="Aluri S."/>
            <person name="Balachadran M.T."/>
            <person name="Sivarajan S.R."/>
            <person name="Poveda L."/>
            <person name="Shimizu-Inatsugi R."/>
            <person name="Schlapbach R."/>
            <person name="Sreeman S.M."/>
            <person name="Shimizu K.K."/>
        </authorList>
    </citation>
    <scope>NUCLEOTIDE SEQUENCE</scope>
</reference>
<evidence type="ECO:0000313" key="2">
    <source>
        <dbReference type="Proteomes" id="UP001054889"/>
    </source>
</evidence>
<keyword evidence="2" id="KW-1185">Reference proteome</keyword>
<protein>
    <submittedName>
        <fullName evidence="1">Uncharacterized protein</fullName>
    </submittedName>
</protein>
<name>A0AAV5FTE8_ELECO</name>
<proteinExistence type="predicted"/>
<comment type="caution">
    <text evidence="1">The sequence shown here is derived from an EMBL/GenBank/DDBJ whole genome shotgun (WGS) entry which is preliminary data.</text>
</comment>
<dbReference type="Proteomes" id="UP001054889">
    <property type="component" value="Unassembled WGS sequence"/>
</dbReference>
<reference evidence="1" key="1">
    <citation type="journal article" date="2018" name="DNA Res.">
        <title>Multiple hybrid de novo genome assembly of finger millet, an orphan allotetraploid crop.</title>
        <authorList>
            <person name="Hatakeyama M."/>
            <person name="Aluri S."/>
            <person name="Balachadran M.T."/>
            <person name="Sivarajan S.R."/>
            <person name="Patrignani A."/>
            <person name="Gruter S."/>
            <person name="Poveda L."/>
            <person name="Shimizu-Inatsugi R."/>
            <person name="Baeten J."/>
            <person name="Francoijs K.J."/>
            <person name="Nataraja K.N."/>
            <person name="Reddy Y.A.N."/>
            <person name="Phadnis S."/>
            <person name="Ravikumar R.L."/>
            <person name="Schlapbach R."/>
            <person name="Sreeman S.M."/>
            <person name="Shimizu K.K."/>
        </authorList>
    </citation>
    <scope>NUCLEOTIDE SEQUENCE</scope>
</reference>
<evidence type="ECO:0000313" key="1">
    <source>
        <dbReference type="EMBL" id="GJN37815.1"/>
    </source>
</evidence>